<feature type="region of interest" description="Disordered" evidence="1">
    <location>
        <begin position="1"/>
        <end position="37"/>
    </location>
</feature>
<organism evidence="4 5">
    <name type="scientific">Carya illinoinensis</name>
    <name type="common">Pecan</name>
    <dbReference type="NCBI Taxonomy" id="32201"/>
    <lineage>
        <taxon>Eukaryota</taxon>
        <taxon>Viridiplantae</taxon>
        <taxon>Streptophyta</taxon>
        <taxon>Embryophyta</taxon>
        <taxon>Tracheophyta</taxon>
        <taxon>Spermatophyta</taxon>
        <taxon>Magnoliopsida</taxon>
        <taxon>eudicotyledons</taxon>
        <taxon>Gunneridae</taxon>
        <taxon>Pentapetalae</taxon>
        <taxon>rosids</taxon>
        <taxon>fabids</taxon>
        <taxon>Fagales</taxon>
        <taxon>Juglandaceae</taxon>
        <taxon>Carya</taxon>
    </lineage>
</organism>
<evidence type="ECO:0000313" key="5">
    <source>
        <dbReference type="Proteomes" id="UP000811609"/>
    </source>
</evidence>
<feature type="domain" description="Metaxin glutathione S-transferase" evidence="2">
    <location>
        <begin position="252"/>
        <end position="313"/>
    </location>
</feature>
<keyword evidence="5" id="KW-1185">Reference proteome</keyword>
<dbReference type="CDD" id="cd03054">
    <property type="entry name" value="GST_N_Metaxin"/>
    <property type="match status" value="1"/>
</dbReference>
<gene>
    <name evidence="4" type="ORF">CIPAW_07G195100</name>
</gene>
<dbReference type="EMBL" id="CM031815">
    <property type="protein sequence ID" value="KAG6649186.1"/>
    <property type="molecule type" value="Genomic_DNA"/>
</dbReference>
<dbReference type="InterPro" id="IPR012336">
    <property type="entry name" value="Thioredoxin-like_fold"/>
</dbReference>
<protein>
    <recommendedName>
        <fullName evidence="6">Metaxin</fullName>
    </recommendedName>
</protein>
<feature type="region of interest" description="Disordered" evidence="1">
    <location>
        <begin position="325"/>
        <end position="364"/>
    </location>
</feature>
<feature type="compositionally biased region" description="Polar residues" evidence="1">
    <location>
        <begin position="325"/>
        <end position="341"/>
    </location>
</feature>
<evidence type="ECO:0000259" key="2">
    <source>
        <dbReference type="Pfam" id="PF17171"/>
    </source>
</evidence>
<dbReference type="Proteomes" id="UP000811609">
    <property type="component" value="Chromosome 7"/>
</dbReference>
<dbReference type="Pfam" id="PF17171">
    <property type="entry name" value="GST_C_6"/>
    <property type="match status" value="1"/>
</dbReference>
<sequence length="407" mass="46395">MHPRTKTSPFRPVQSSITDRPECLKPNSKVQKASSGGTRKCFGLQRKRKTQPLLKPQLKPLQNLPRGFPLLVLAFDFGIMDEGVDNERQEYTLVVRKSYFGLPTACPSCLPVYIYLKFAQLPFRLDFNSTYPDSDQIPYIESGDYVAYNNENGGVIESLKKNGIVDLDSEFYSVPEWLSTKAMVISWIEDALMYELWVGSDCTPAKKIYYSNLPWPIGKVLFLKQVYSVKQRLGITKDNAEQKEEEIYKRANIAYSALSTRLGEQNFLFENRPTSVDAVFLAHALLTLQALPETSVLRSKLLEHANLLKYAEKLKIEFIEAGSSSSSIPYFQSDPPSSTSRRGPPNWSSKPRSKPKRQKTKEEKTFRRRAKYFLATQVVAVILFLSLVTRSDDEVELDEDEGYGYDD</sequence>
<accession>A0A8T1PY55</accession>
<evidence type="ECO:0000313" key="4">
    <source>
        <dbReference type="EMBL" id="KAG6649186.1"/>
    </source>
</evidence>
<reference evidence="4" key="1">
    <citation type="submission" date="2020-12" db="EMBL/GenBank/DDBJ databases">
        <title>WGS assembly of Carya illinoinensis cv. Pawnee.</title>
        <authorList>
            <person name="Platts A."/>
            <person name="Shu S."/>
            <person name="Wright S."/>
            <person name="Barry K."/>
            <person name="Edger P."/>
            <person name="Pires J.C."/>
            <person name="Schmutz J."/>
        </authorList>
    </citation>
    <scope>NUCLEOTIDE SEQUENCE</scope>
    <source>
        <tissue evidence="4">Leaf</tissue>
    </source>
</reference>
<dbReference type="PANTHER" id="PTHR12289">
    <property type="entry name" value="METAXIN RELATED"/>
    <property type="match status" value="1"/>
</dbReference>
<comment type="caution">
    <text evidence="4">The sequence shown here is derived from an EMBL/GenBank/DDBJ whole genome shotgun (WGS) entry which is preliminary data.</text>
</comment>
<dbReference type="CDD" id="cd03193">
    <property type="entry name" value="GST_C_Metaxin"/>
    <property type="match status" value="1"/>
</dbReference>
<evidence type="ECO:0008006" key="6">
    <source>
        <dbReference type="Google" id="ProtNLM"/>
    </source>
</evidence>
<dbReference type="GO" id="GO:0006626">
    <property type="term" value="P:protein targeting to mitochondrion"/>
    <property type="evidence" value="ECO:0007669"/>
    <property type="project" value="TreeGrafter"/>
</dbReference>
<dbReference type="InterPro" id="IPR033468">
    <property type="entry name" value="Metaxin_GST"/>
</dbReference>
<dbReference type="Pfam" id="PF17172">
    <property type="entry name" value="GST_N_4"/>
    <property type="match status" value="1"/>
</dbReference>
<evidence type="ECO:0000259" key="3">
    <source>
        <dbReference type="Pfam" id="PF17172"/>
    </source>
</evidence>
<dbReference type="InterPro" id="IPR050931">
    <property type="entry name" value="Mito_Protein_Transport_Metaxin"/>
</dbReference>
<feature type="domain" description="Thioredoxin-like fold" evidence="3">
    <location>
        <begin position="107"/>
        <end position="200"/>
    </location>
</feature>
<feature type="compositionally biased region" description="Polar residues" evidence="1">
    <location>
        <begin position="28"/>
        <end position="37"/>
    </location>
</feature>
<evidence type="ECO:0000256" key="1">
    <source>
        <dbReference type="SAM" id="MobiDB-lite"/>
    </source>
</evidence>
<name>A0A8T1PY55_CARIL</name>
<proteinExistence type="predicted"/>
<dbReference type="AlphaFoldDB" id="A0A8T1PY55"/>
<dbReference type="PANTHER" id="PTHR12289:SF41">
    <property type="entry name" value="FAILED AXON CONNECTIONS-RELATED"/>
    <property type="match status" value="1"/>
</dbReference>
<dbReference type="GO" id="GO:0005741">
    <property type="term" value="C:mitochondrial outer membrane"/>
    <property type="evidence" value="ECO:0007669"/>
    <property type="project" value="TreeGrafter"/>
</dbReference>